<dbReference type="EMBL" id="JANBUY010000117">
    <property type="protein sequence ID" value="KAJ2863597.1"/>
    <property type="molecule type" value="Genomic_DNA"/>
</dbReference>
<name>A0A9W8IHP5_9FUNG</name>
<reference evidence="1" key="1">
    <citation type="submission" date="2022-07" db="EMBL/GenBank/DDBJ databases">
        <title>Phylogenomic reconstructions and comparative analyses of Kickxellomycotina fungi.</title>
        <authorList>
            <person name="Reynolds N.K."/>
            <person name="Stajich J.E."/>
            <person name="Barry K."/>
            <person name="Grigoriev I.V."/>
            <person name="Crous P."/>
            <person name="Smith M.E."/>
        </authorList>
    </citation>
    <scope>NUCLEOTIDE SEQUENCE</scope>
    <source>
        <strain evidence="1">RSA 476</strain>
    </source>
</reference>
<sequence length="453" mass="50809">MLRVLVAVALQQLSSTPYDGCAFPLVRTLTFDIRFVQGCQSDDKINSPPGSEANVLAFVQRVKEMVLQVSEVYQEIRHNNSRSFEDYDSRTIFLISQLYRIVETTVISYGNRDLVMNLDLALIGNLTSVESATAWQDNRMLVLIRQSSQSLQTLHISAYGTADISELVRGTGDDGKCVEYPHLHTLDLCGFDTGQNPSFNGAVPFPNLRRLILLTGYPFGDDVVFRGNGAILESLKVALYPETVALLKKHTVFTCTSHPKLRVCICSGANNQSMAFDTASTCVKFVLSITPAASVRVFPGLSEFGEDPMPALSLFGDYTSIQRLSMYDVQLSLWDALTFIKSLPLLSDLHAMFPTLDEPPRGVSEADLPNYVTLNFAPMGKRFRCWDFTYSSWEEPDGTARCILLLALACPNFDYAVMDAEHREPFMEEMRSQIDKPWFNLHAPRLQRLLYDD</sequence>
<keyword evidence="2" id="KW-1185">Reference proteome</keyword>
<evidence type="ECO:0000313" key="1">
    <source>
        <dbReference type="EMBL" id="KAJ2863597.1"/>
    </source>
</evidence>
<dbReference type="Proteomes" id="UP001140074">
    <property type="component" value="Unassembled WGS sequence"/>
</dbReference>
<accession>A0A9W8IHP5</accession>
<dbReference type="AlphaFoldDB" id="A0A9W8IHP5"/>
<organism evidence="1 2">
    <name type="scientific">Coemansia aciculifera</name>
    <dbReference type="NCBI Taxonomy" id="417176"/>
    <lineage>
        <taxon>Eukaryota</taxon>
        <taxon>Fungi</taxon>
        <taxon>Fungi incertae sedis</taxon>
        <taxon>Zoopagomycota</taxon>
        <taxon>Kickxellomycotina</taxon>
        <taxon>Kickxellomycetes</taxon>
        <taxon>Kickxellales</taxon>
        <taxon>Kickxellaceae</taxon>
        <taxon>Coemansia</taxon>
    </lineage>
</organism>
<proteinExistence type="predicted"/>
<gene>
    <name evidence="1" type="ORF">GGH94_003501</name>
</gene>
<comment type="caution">
    <text evidence="1">The sequence shown here is derived from an EMBL/GenBank/DDBJ whole genome shotgun (WGS) entry which is preliminary data.</text>
</comment>
<evidence type="ECO:0000313" key="2">
    <source>
        <dbReference type="Proteomes" id="UP001140074"/>
    </source>
</evidence>
<protein>
    <submittedName>
        <fullName evidence="1">Uncharacterized protein</fullName>
    </submittedName>
</protein>